<name>A0A9Q4KKH5_9BACT</name>
<reference evidence="1" key="1">
    <citation type="submission" date="2022-12" db="EMBL/GenBank/DDBJ databases">
        <title>Species Delineation and Comparative Genomics within the Campylobacter ureolyticus Complex.</title>
        <authorList>
            <person name="Maki J."/>
            <person name="Howard M."/>
            <person name="Connelly S."/>
            <person name="Hardy D.J."/>
            <person name="Cameron A."/>
        </authorList>
    </citation>
    <scope>NUCLEOTIDE SEQUENCE</scope>
    <source>
        <strain evidence="1">URMC_787</strain>
    </source>
</reference>
<evidence type="ECO:0000313" key="2">
    <source>
        <dbReference type="Proteomes" id="UP001075225"/>
    </source>
</evidence>
<proteinExistence type="predicted"/>
<evidence type="ECO:0000313" key="1">
    <source>
        <dbReference type="EMBL" id="MCZ6159125.1"/>
    </source>
</evidence>
<protein>
    <submittedName>
        <fullName evidence="1">Uncharacterized protein</fullName>
    </submittedName>
</protein>
<organism evidence="1 2">
    <name type="scientific">Campylobacter ureolyticus</name>
    <dbReference type="NCBI Taxonomy" id="827"/>
    <lineage>
        <taxon>Bacteria</taxon>
        <taxon>Pseudomonadati</taxon>
        <taxon>Campylobacterota</taxon>
        <taxon>Epsilonproteobacteria</taxon>
        <taxon>Campylobacterales</taxon>
        <taxon>Campylobacteraceae</taxon>
        <taxon>Campylobacter</taxon>
    </lineage>
</organism>
<dbReference type="RefSeq" id="WP_269484249.1">
    <property type="nucleotide sequence ID" value="NZ_JAPXGO010000001.1"/>
</dbReference>
<gene>
    <name evidence="1" type="ORF">O6B32_01290</name>
</gene>
<comment type="caution">
    <text evidence="1">The sequence shown here is derived from an EMBL/GenBank/DDBJ whole genome shotgun (WGS) entry which is preliminary data.</text>
</comment>
<dbReference type="EMBL" id="JAPXGO010000001">
    <property type="protein sequence ID" value="MCZ6159125.1"/>
    <property type="molecule type" value="Genomic_DNA"/>
</dbReference>
<accession>A0A9Q4KKH5</accession>
<dbReference type="AlphaFoldDB" id="A0A9Q4KKH5"/>
<sequence>MIYVKGIRCPYCGHTQNTYDFLRYLYDRKMEENNNGIKCEKCEKVFNLYFGSTQSQNIKKKD</sequence>
<dbReference type="Proteomes" id="UP001075225">
    <property type="component" value="Unassembled WGS sequence"/>
</dbReference>